<accession>A0A1Y5P5W5</accession>
<evidence type="ECO:0000259" key="6">
    <source>
        <dbReference type="PROSITE" id="PS50977"/>
    </source>
</evidence>
<dbReference type="PANTHER" id="PTHR30055">
    <property type="entry name" value="HTH-TYPE TRANSCRIPTIONAL REGULATOR RUTR"/>
    <property type="match status" value="1"/>
</dbReference>
<dbReference type="InterPro" id="IPR050109">
    <property type="entry name" value="HTH-type_TetR-like_transc_reg"/>
</dbReference>
<dbReference type="InterPro" id="IPR001647">
    <property type="entry name" value="HTH_TetR"/>
</dbReference>
<feature type="compositionally biased region" description="Low complexity" evidence="5">
    <location>
        <begin position="199"/>
        <end position="209"/>
    </location>
</feature>
<feature type="domain" description="HTH tetR-type" evidence="6">
    <location>
        <begin position="1"/>
        <end position="51"/>
    </location>
</feature>
<dbReference type="GO" id="GO:0003700">
    <property type="term" value="F:DNA-binding transcription factor activity"/>
    <property type="evidence" value="ECO:0007669"/>
    <property type="project" value="TreeGrafter"/>
</dbReference>
<evidence type="ECO:0000256" key="3">
    <source>
        <dbReference type="ARBA" id="ARBA00023163"/>
    </source>
</evidence>
<reference evidence="7" key="1">
    <citation type="submission" date="2016-03" db="EMBL/GenBank/DDBJ databases">
        <authorList>
            <person name="Ploux O."/>
        </authorList>
    </citation>
    <scope>NUCLEOTIDE SEQUENCE</scope>
    <source>
        <strain evidence="7">UC10</strain>
    </source>
</reference>
<dbReference type="Pfam" id="PF00440">
    <property type="entry name" value="TetR_N"/>
    <property type="match status" value="1"/>
</dbReference>
<dbReference type="GO" id="GO:0000976">
    <property type="term" value="F:transcription cis-regulatory region binding"/>
    <property type="evidence" value="ECO:0007669"/>
    <property type="project" value="TreeGrafter"/>
</dbReference>
<dbReference type="InterPro" id="IPR036271">
    <property type="entry name" value="Tet_transcr_reg_TetR-rel_C_sf"/>
</dbReference>
<sequence>MLAAFADLGYDGTSLRSLCRHLGVNHNLIYERFRSKEGAWTAAIDHAFQRVDARLFQPPVDSSELVDAIRTLMRRWVDATIEQPALARIIHQESARPGPRFDYLRDTYIAPVQEQARVALTLGQQRGVFREGAIAAAYFFLNTWGVGGIAASQELARSIGPRDQDPRDTAYLAIDVVLDGLLARVLQPAPPEPTRRRSSSSQRDLQPPSLCATAPRADTRQWPARRAPPARPGPGQR</sequence>
<gene>
    <name evidence="7" type="ORF">MHPYR_190016</name>
</gene>
<dbReference type="PROSITE" id="PS50977">
    <property type="entry name" value="HTH_TETR_2"/>
    <property type="match status" value="1"/>
</dbReference>
<keyword evidence="1" id="KW-0805">Transcription regulation</keyword>
<keyword evidence="3" id="KW-0804">Transcription</keyword>
<dbReference type="SUPFAM" id="SSF48498">
    <property type="entry name" value="Tetracyclin repressor-like, C-terminal domain"/>
    <property type="match status" value="1"/>
</dbReference>
<dbReference type="Gene3D" id="1.10.357.10">
    <property type="entry name" value="Tetracycline Repressor, domain 2"/>
    <property type="match status" value="1"/>
</dbReference>
<dbReference type="AlphaFoldDB" id="A0A1Y5P5W5"/>
<dbReference type="InterPro" id="IPR009057">
    <property type="entry name" value="Homeodomain-like_sf"/>
</dbReference>
<feature type="region of interest" description="Disordered" evidence="5">
    <location>
        <begin position="187"/>
        <end position="237"/>
    </location>
</feature>
<dbReference type="SUPFAM" id="SSF46689">
    <property type="entry name" value="Homeodomain-like"/>
    <property type="match status" value="1"/>
</dbReference>
<proteinExistence type="predicted"/>
<feature type="DNA-binding region" description="H-T-H motif" evidence="4">
    <location>
        <begin position="14"/>
        <end position="33"/>
    </location>
</feature>
<evidence type="ECO:0000256" key="5">
    <source>
        <dbReference type="SAM" id="MobiDB-lite"/>
    </source>
</evidence>
<dbReference type="PANTHER" id="PTHR30055:SF234">
    <property type="entry name" value="HTH-TYPE TRANSCRIPTIONAL REGULATOR BETI"/>
    <property type="match status" value="1"/>
</dbReference>
<evidence type="ECO:0000256" key="4">
    <source>
        <dbReference type="PROSITE-ProRule" id="PRU00335"/>
    </source>
</evidence>
<organism evidence="7">
    <name type="scientific">uncultured Mycobacterium sp</name>
    <dbReference type="NCBI Taxonomy" id="171292"/>
    <lineage>
        <taxon>Bacteria</taxon>
        <taxon>Bacillati</taxon>
        <taxon>Actinomycetota</taxon>
        <taxon>Actinomycetes</taxon>
        <taxon>Mycobacteriales</taxon>
        <taxon>Mycobacteriaceae</taxon>
        <taxon>Mycobacterium</taxon>
        <taxon>environmental samples</taxon>
    </lineage>
</organism>
<keyword evidence="2 4" id="KW-0238">DNA-binding</keyword>
<name>A0A1Y5P5W5_9MYCO</name>
<protein>
    <submittedName>
        <fullName evidence="7">Putative transcriptional regulator</fullName>
    </submittedName>
</protein>
<feature type="compositionally biased region" description="Low complexity" evidence="5">
    <location>
        <begin position="220"/>
        <end position="237"/>
    </location>
</feature>
<evidence type="ECO:0000256" key="2">
    <source>
        <dbReference type="ARBA" id="ARBA00023125"/>
    </source>
</evidence>
<evidence type="ECO:0000256" key="1">
    <source>
        <dbReference type="ARBA" id="ARBA00023015"/>
    </source>
</evidence>
<dbReference type="Gene3D" id="1.10.10.60">
    <property type="entry name" value="Homeodomain-like"/>
    <property type="match status" value="1"/>
</dbReference>
<evidence type="ECO:0000313" key="7">
    <source>
        <dbReference type="EMBL" id="SBS74075.1"/>
    </source>
</evidence>
<dbReference type="EMBL" id="FLQS01000011">
    <property type="protein sequence ID" value="SBS74075.1"/>
    <property type="molecule type" value="Genomic_DNA"/>
</dbReference>